<dbReference type="PANTHER" id="PTHR46763">
    <property type="entry name" value="DYNEIN REGULATORY COMPLEX PROTEIN 8"/>
    <property type="match status" value="1"/>
</dbReference>
<dbReference type="PROSITE" id="PS50222">
    <property type="entry name" value="EF_HAND_2"/>
    <property type="match status" value="1"/>
</dbReference>
<feature type="compositionally biased region" description="Basic and acidic residues" evidence="1">
    <location>
        <begin position="29"/>
        <end position="38"/>
    </location>
</feature>
<reference evidence="3 4" key="1">
    <citation type="submission" date="2017-12" db="EMBL/GenBank/DDBJ databases">
        <title>Sequencing, de novo assembly and annotation of complete genome of a new Thraustochytrid species, strain FCC1311.</title>
        <authorList>
            <person name="Sedici K."/>
            <person name="Godart F."/>
            <person name="Aiese Cigliano R."/>
            <person name="Sanseverino W."/>
            <person name="Barakat M."/>
            <person name="Ortet P."/>
            <person name="Marechal E."/>
            <person name="Cagnac O."/>
            <person name="Amato A."/>
        </authorList>
    </citation>
    <scope>NUCLEOTIDE SEQUENCE [LARGE SCALE GENOMIC DNA]</scope>
</reference>
<dbReference type="EMBL" id="BEYU01000032">
    <property type="protein sequence ID" value="GBG27528.1"/>
    <property type="molecule type" value="Genomic_DNA"/>
</dbReference>
<accession>A0A2R5GCU8</accession>
<name>A0A2R5GCU8_9STRA</name>
<proteinExistence type="predicted"/>
<dbReference type="PANTHER" id="PTHR46763:SF1">
    <property type="entry name" value="DYNEIN REGULATORY COMPLEX PROTEIN 8"/>
    <property type="match status" value="1"/>
</dbReference>
<comment type="caution">
    <text evidence="3">The sequence shown here is derived from an EMBL/GenBank/DDBJ whole genome shotgun (WGS) entry which is preliminary data.</text>
</comment>
<organism evidence="3 4">
    <name type="scientific">Hondaea fermentalgiana</name>
    <dbReference type="NCBI Taxonomy" id="2315210"/>
    <lineage>
        <taxon>Eukaryota</taxon>
        <taxon>Sar</taxon>
        <taxon>Stramenopiles</taxon>
        <taxon>Bigyra</taxon>
        <taxon>Labyrinthulomycetes</taxon>
        <taxon>Thraustochytrida</taxon>
        <taxon>Thraustochytriidae</taxon>
        <taxon>Hondaea</taxon>
    </lineage>
</organism>
<dbReference type="InParanoid" id="A0A2R5GCU8"/>
<dbReference type="SUPFAM" id="SSF47473">
    <property type="entry name" value="EF-hand"/>
    <property type="match status" value="1"/>
</dbReference>
<feature type="domain" description="EF-hand" evidence="2">
    <location>
        <begin position="136"/>
        <end position="171"/>
    </location>
</feature>
<dbReference type="OrthoDB" id="10260307at2759"/>
<dbReference type="InterPro" id="IPR011992">
    <property type="entry name" value="EF-hand-dom_pair"/>
</dbReference>
<dbReference type="AlphaFoldDB" id="A0A2R5GCU8"/>
<evidence type="ECO:0000313" key="4">
    <source>
        <dbReference type="Proteomes" id="UP000241890"/>
    </source>
</evidence>
<protein>
    <submittedName>
        <fullName evidence="3">Calmodulin</fullName>
    </submittedName>
</protein>
<dbReference type="Gene3D" id="1.10.238.10">
    <property type="entry name" value="EF-hand"/>
    <property type="match status" value="2"/>
</dbReference>
<gene>
    <name evidence="3" type="ORF">FCC1311_037512</name>
</gene>
<keyword evidence="4" id="KW-1185">Reference proteome</keyword>
<dbReference type="Proteomes" id="UP000241890">
    <property type="component" value="Unassembled WGS sequence"/>
</dbReference>
<feature type="region of interest" description="Disordered" evidence="1">
    <location>
        <begin position="12"/>
        <end position="43"/>
    </location>
</feature>
<evidence type="ECO:0000256" key="1">
    <source>
        <dbReference type="SAM" id="MobiDB-lite"/>
    </source>
</evidence>
<dbReference type="InterPro" id="IPR002048">
    <property type="entry name" value="EF_hand_dom"/>
</dbReference>
<dbReference type="GO" id="GO:0005509">
    <property type="term" value="F:calcium ion binding"/>
    <property type="evidence" value="ECO:0007669"/>
    <property type="project" value="InterPro"/>
</dbReference>
<sequence length="221" mass="25014">MPIDERSDALLSRANFAKMGKGKKGGKKKGAEEGKEADADGVGDVPVVVEESATTKRHRENIKNAFLLFDKEGEERVVQEDVRTVMRYLGQFPSDEEVEENILPTMQSDEPDAYVTLEKFEPRMLEIIEHNLYPAEAYDVLISAFRAVDTENVGYVEVEYFKELLKQMGTHPFKQKELESFLNVSQDISSGRIYYEDYASLCISQLDDRLAELTSVSTPIS</sequence>
<evidence type="ECO:0000259" key="2">
    <source>
        <dbReference type="PROSITE" id="PS50222"/>
    </source>
</evidence>
<evidence type="ECO:0000313" key="3">
    <source>
        <dbReference type="EMBL" id="GBG27528.1"/>
    </source>
</evidence>